<evidence type="ECO:0000313" key="6">
    <source>
        <dbReference type="Proteomes" id="UP000694391"/>
    </source>
</evidence>
<feature type="region of interest" description="Disordered" evidence="3">
    <location>
        <begin position="209"/>
        <end position="253"/>
    </location>
</feature>
<dbReference type="SMART" id="SM00314">
    <property type="entry name" value="RA"/>
    <property type="match status" value="1"/>
</dbReference>
<evidence type="ECO:0000256" key="3">
    <source>
        <dbReference type="SAM" id="MobiDB-lite"/>
    </source>
</evidence>
<dbReference type="SMART" id="SM00167">
    <property type="entry name" value="VPS9"/>
    <property type="match status" value="1"/>
</dbReference>
<evidence type="ECO:0000259" key="4">
    <source>
        <dbReference type="PROSITE" id="PS50200"/>
    </source>
</evidence>
<feature type="compositionally biased region" description="Low complexity" evidence="3">
    <location>
        <begin position="635"/>
        <end position="653"/>
    </location>
</feature>
<evidence type="ECO:0000256" key="2">
    <source>
        <dbReference type="ARBA" id="ARBA00022468"/>
    </source>
</evidence>
<dbReference type="PANTHER" id="PTHR23101">
    <property type="entry name" value="RAB GDP/GTP EXCHANGE FACTOR"/>
    <property type="match status" value="1"/>
</dbReference>
<dbReference type="Pfam" id="PF23268">
    <property type="entry name" value="RIN1"/>
    <property type="match status" value="1"/>
</dbReference>
<feature type="compositionally biased region" description="Pro residues" evidence="3">
    <location>
        <begin position="168"/>
        <end position="180"/>
    </location>
</feature>
<keyword evidence="6" id="KW-1185">Reference proteome</keyword>
<feature type="domain" description="Ras-associating" evidence="4">
    <location>
        <begin position="491"/>
        <end position="573"/>
    </location>
</feature>
<dbReference type="InterPro" id="IPR003123">
    <property type="entry name" value="VPS9"/>
</dbReference>
<dbReference type="SUPFAM" id="SSF109993">
    <property type="entry name" value="VPS9 domain"/>
    <property type="match status" value="1"/>
</dbReference>
<reference evidence="5" key="2">
    <citation type="submission" date="2025-09" db="UniProtKB">
        <authorList>
            <consortium name="Ensembl"/>
        </authorList>
    </citation>
    <scope>IDENTIFICATION</scope>
</reference>
<feature type="region of interest" description="Disordered" evidence="3">
    <location>
        <begin position="572"/>
        <end position="653"/>
    </location>
</feature>
<dbReference type="GO" id="GO:0005096">
    <property type="term" value="F:GTPase activator activity"/>
    <property type="evidence" value="ECO:0007669"/>
    <property type="project" value="UniProtKB-KW"/>
</dbReference>
<dbReference type="Gene3D" id="3.30.505.10">
    <property type="entry name" value="SH2 domain"/>
    <property type="match status" value="1"/>
</dbReference>
<feature type="compositionally biased region" description="Basic and acidic residues" evidence="3">
    <location>
        <begin position="613"/>
        <end position="630"/>
    </location>
</feature>
<dbReference type="GO" id="GO:0031267">
    <property type="term" value="F:small GTPase binding"/>
    <property type="evidence" value="ECO:0007669"/>
    <property type="project" value="TreeGrafter"/>
</dbReference>
<dbReference type="InterPro" id="IPR045046">
    <property type="entry name" value="Vps9-like"/>
</dbReference>
<dbReference type="PANTHER" id="PTHR23101:SF62">
    <property type="entry name" value="RAS AND RAB INTERACTOR 1"/>
    <property type="match status" value="1"/>
</dbReference>
<proteinExistence type="inferred from homology"/>
<dbReference type="InterPro" id="IPR037191">
    <property type="entry name" value="VPS9_dom_sf"/>
</dbReference>
<dbReference type="GO" id="GO:0007165">
    <property type="term" value="P:signal transduction"/>
    <property type="evidence" value="ECO:0007669"/>
    <property type="project" value="InterPro"/>
</dbReference>
<feature type="region of interest" description="Disordered" evidence="3">
    <location>
        <begin position="155"/>
        <end position="191"/>
    </location>
</feature>
<dbReference type="GO" id="GO:0005085">
    <property type="term" value="F:guanyl-nucleotide exchange factor activity"/>
    <property type="evidence" value="ECO:0007669"/>
    <property type="project" value="InterPro"/>
</dbReference>
<protein>
    <submittedName>
        <fullName evidence="5">Ras and Rab interactor 1</fullName>
    </submittedName>
</protein>
<name>A0A8C0KRZ6_CANLU</name>
<evidence type="ECO:0000256" key="1">
    <source>
        <dbReference type="ARBA" id="ARBA00006919"/>
    </source>
</evidence>
<evidence type="ECO:0000313" key="5">
    <source>
        <dbReference type="Ensembl" id="ENSCAFP00020019374.1"/>
    </source>
</evidence>
<organism evidence="5 6">
    <name type="scientific">Canis lupus dingo</name>
    <name type="common">dingo</name>
    <dbReference type="NCBI Taxonomy" id="286419"/>
    <lineage>
        <taxon>Eukaryota</taxon>
        <taxon>Metazoa</taxon>
        <taxon>Chordata</taxon>
        <taxon>Craniata</taxon>
        <taxon>Vertebrata</taxon>
        <taxon>Euteleostomi</taxon>
        <taxon>Mammalia</taxon>
        <taxon>Eutheria</taxon>
        <taxon>Laurasiatheria</taxon>
        <taxon>Carnivora</taxon>
        <taxon>Caniformia</taxon>
        <taxon>Canidae</taxon>
        <taxon>Canis</taxon>
    </lineage>
</organism>
<dbReference type="InterPro" id="IPR000159">
    <property type="entry name" value="RA_dom"/>
</dbReference>
<comment type="similarity">
    <text evidence="1">Belongs to the RIN (Ras interaction/interference) family.</text>
</comment>
<dbReference type="Pfam" id="PF00788">
    <property type="entry name" value="RA"/>
    <property type="match status" value="1"/>
</dbReference>
<reference evidence="5" key="1">
    <citation type="submission" date="2025-08" db="UniProtKB">
        <authorList>
            <consortium name="Ensembl"/>
        </authorList>
    </citation>
    <scope>IDENTIFICATION</scope>
</reference>
<dbReference type="GeneTree" id="ENSGT00940000161834"/>
<dbReference type="Ensembl" id="ENSCAFT00020022432.1">
    <property type="protein sequence ID" value="ENSCAFP00020019374.1"/>
    <property type="gene ID" value="ENSCAFG00020015419.1"/>
</dbReference>
<dbReference type="GO" id="GO:0030139">
    <property type="term" value="C:endocytic vesicle"/>
    <property type="evidence" value="ECO:0007669"/>
    <property type="project" value="TreeGrafter"/>
</dbReference>
<dbReference type="GO" id="GO:0016192">
    <property type="term" value="P:vesicle-mediated transport"/>
    <property type="evidence" value="ECO:0007669"/>
    <property type="project" value="InterPro"/>
</dbReference>
<dbReference type="AlphaFoldDB" id="A0A8C0KRZ6"/>
<dbReference type="SUPFAM" id="SSF55550">
    <property type="entry name" value="SH2 domain"/>
    <property type="match status" value="1"/>
</dbReference>
<dbReference type="InterPro" id="IPR036860">
    <property type="entry name" value="SH2_dom_sf"/>
</dbReference>
<sequence>MFLVRKSNTRGCQALCVRLPEASGPSFVSSHYIQESPGGVSLEGSELMFPDLVQLICAYCHTRDILLLPLQLPRAICQAATHKELEAISHLGIEFWSSSLNTRAQQGPSEDQLLPRLKPRPPQELDQGTGAALCFFNPLFPGDLGPTKREKFKRSFKVRVSTETSSPLSPPAVPPPPVPILPGAAPSETDRLPPRQLLRRESSVGYCVPGGASPSLPPLPSLREVDCGSPSSSEEEGAPRAHGSPATSPRLGHRRPLLRSMSAAFCSLLAPERQVGRVATALMQDRQTAVGQLVQDLLTQVRAGPEPRELQDVREALSRARAMLSTELGPEKLLPPERLEHILEKSLHRSVLKPLRPILASRLRHRLSANGSLGRLAEGLRLARAQGPGAFGSHVSLPSPVEMEQVHQKLLQLLHAYSPSAQVKRLLQACQLLYTALRTQAGGYYLTSLSASLALLSGLDQAHTVPLSPSQELQRSLSLWEQRRLPATHSFQHLLRVAYQDPSSGCTSKTLAVPPGASIATLSQLCATKFRVTQPDTFRLFLYKEQGYHCLPPGALAHRLPTTSYLVYRRAEQPEAQEATPRATPEASSGQPEAGDREEAGARQGDGAFKVKASPEDSRGESETITERAEGGMGQAREGPAQPGGPEAEAAEE</sequence>
<dbReference type="GO" id="GO:0005829">
    <property type="term" value="C:cytosol"/>
    <property type="evidence" value="ECO:0007669"/>
    <property type="project" value="TreeGrafter"/>
</dbReference>
<keyword evidence="2" id="KW-0343">GTPase activation</keyword>
<dbReference type="Proteomes" id="UP000694391">
    <property type="component" value="Unplaced"/>
</dbReference>
<dbReference type="PROSITE" id="PS50200">
    <property type="entry name" value="RA"/>
    <property type="match status" value="1"/>
</dbReference>
<accession>A0A8C0KRZ6</accession>
<gene>
    <name evidence="5" type="primary">RIN1</name>
</gene>